<sequence length="201" mass="21361">MKKIFLSLAILVAAATASQAQIIPSVQVGVKGGVNLSSLSNNQGTFSSSNRAGYLGGLWARFGALGFNVQPELYYTSKNVNIQKSTTESANASFKSIDIPILLGTKIGAFGLGGRFYAGPLLSFAIDKDNSLGNALGSATRFDYKSSNFALTAGAGVDIRRISIDLRYEAGLTKQTYILDGSTNYKTRVSLFNLTLGYAFL</sequence>
<dbReference type="Proteomes" id="UP000320042">
    <property type="component" value="Unassembled WGS sequence"/>
</dbReference>
<dbReference type="InterPro" id="IPR025665">
    <property type="entry name" value="Beta-barrel_OMP_2"/>
</dbReference>
<reference evidence="3 4" key="1">
    <citation type="submission" date="2019-07" db="EMBL/GenBank/DDBJ databases">
        <authorList>
            <person name="Kim J."/>
        </authorList>
    </citation>
    <scope>NUCLEOTIDE SEQUENCE [LARGE SCALE GENOMIC DNA]</scope>
    <source>
        <strain evidence="4">dk17</strain>
    </source>
</reference>
<feature type="domain" description="Outer membrane protein beta-barrel" evidence="2">
    <location>
        <begin position="19"/>
        <end position="174"/>
    </location>
</feature>
<dbReference type="Pfam" id="PF13568">
    <property type="entry name" value="OMP_b-brl_2"/>
    <property type="match status" value="1"/>
</dbReference>
<dbReference type="SUPFAM" id="SSF56925">
    <property type="entry name" value="OMPA-like"/>
    <property type="match status" value="1"/>
</dbReference>
<protein>
    <submittedName>
        <fullName evidence="3">PorT family protein</fullName>
    </submittedName>
</protein>
<dbReference type="AlphaFoldDB" id="A0A563UJ72"/>
<dbReference type="InterPro" id="IPR011250">
    <property type="entry name" value="OMP/PagP_B-barrel"/>
</dbReference>
<accession>A0A563UJ72</accession>
<dbReference type="OrthoDB" id="753334at2"/>
<gene>
    <name evidence="3" type="ORF">FPZ43_02475</name>
</gene>
<evidence type="ECO:0000256" key="1">
    <source>
        <dbReference type="SAM" id="SignalP"/>
    </source>
</evidence>
<keyword evidence="1" id="KW-0732">Signal</keyword>
<feature type="signal peptide" evidence="1">
    <location>
        <begin position="1"/>
        <end position="20"/>
    </location>
</feature>
<evidence type="ECO:0000313" key="3">
    <source>
        <dbReference type="EMBL" id="TWR31359.1"/>
    </source>
</evidence>
<name>A0A563UJ72_9SPHI</name>
<evidence type="ECO:0000259" key="2">
    <source>
        <dbReference type="Pfam" id="PF13568"/>
    </source>
</evidence>
<keyword evidence="4" id="KW-1185">Reference proteome</keyword>
<proteinExistence type="predicted"/>
<evidence type="ECO:0000313" key="4">
    <source>
        <dbReference type="Proteomes" id="UP000320042"/>
    </source>
</evidence>
<dbReference type="EMBL" id="VOEJ01000001">
    <property type="protein sequence ID" value="TWR31359.1"/>
    <property type="molecule type" value="Genomic_DNA"/>
</dbReference>
<organism evidence="3 4">
    <name type="scientific">Mucilaginibacter pallidiroseus</name>
    <dbReference type="NCBI Taxonomy" id="2599295"/>
    <lineage>
        <taxon>Bacteria</taxon>
        <taxon>Pseudomonadati</taxon>
        <taxon>Bacteroidota</taxon>
        <taxon>Sphingobacteriia</taxon>
        <taxon>Sphingobacteriales</taxon>
        <taxon>Sphingobacteriaceae</taxon>
        <taxon>Mucilaginibacter</taxon>
    </lineage>
</organism>
<comment type="caution">
    <text evidence="3">The sequence shown here is derived from an EMBL/GenBank/DDBJ whole genome shotgun (WGS) entry which is preliminary data.</text>
</comment>
<dbReference type="RefSeq" id="WP_146380257.1">
    <property type="nucleotide sequence ID" value="NZ_VOEJ01000001.1"/>
</dbReference>
<feature type="chain" id="PRO_5022122842" evidence="1">
    <location>
        <begin position="21"/>
        <end position="201"/>
    </location>
</feature>